<dbReference type="EMBL" id="JAATIS010005477">
    <property type="protein sequence ID" value="KAG2459175.1"/>
    <property type="molecule type" value="Genomic_DNA"/>
</dbReference>
<feature type="non-terminal residue" evidence="1">
    <location>
        <position position="131"/>
    </location>
</feature>
<feature type="non-terminal residue" evidence="1">
    <location>
        <position position="1"/>
    </location>
</feature>
<keyword evidence="2" id="KW-1185">Reference proteome</keyword>
<reference evidence="1 2" key="1">
    <citation type="journal article" date="2021" name="Cell">
        <title>Tracing the genetic footprints of vertebrate landing in non-teleost ray-finned fishes.</title>
        <authorList>
            <person name="Bi X."/>
            <person name="Wang K."/>
            <person name="Yang L."/>
            <person name="Pan H."/>
            <person name="Jiang H."/>
            <person name="Wei Q."/>
            <person name="Fang M."/>
            <person name="Yu H."/>
            <person name="Zhu C."/>
            <person name="Cai Y."/>
            <person name="He Y."/>
            <person name="Gan X."/>
            <person name="Zeng H."/>
            <person name="Yu D."/>
            <person name="Zhu Y."/>
            <person name="Jiang H."/>
            <person name="Qiu Q."/>
            <person name="Yang H."/>
            <person name="Zhang Y.E."/>
            <person name="Wang W."/>
            <person name="Zhu M."/>
            <person name="He S."/>
            <person name="Zhang G."/>
        </authorList>
    </citation>
    <scope>NUCLEOTIDE SEQUENCE [LARGE SCALE GENOMIC DNA]</scope>
    <source>
        <strain evidence="1">Bchr_013</strain>
    </source>
</reference>
<comment type="caution">
    <text evidence="1">The sequence shown here is derived from an EMBL/GenBank/DDBJ whole genome shotgun (WGS) entry which is preliminary data.</text>
</comment>
<proteinExistence type="predicted"/>
<dbReference type="Proteomes" id="UP000886611">
    <property type="component" value="Unassembled WGS sequence"/>
</dbReference>
<organism evidence="1 2">
    <name type="scientific">Polypterus senegalus</name>
    <name type="common">Senegal bichir</name>
    <dbReference type="NCBI Taxonomy" id="55291"/>
    <lineage>
        <taxon>Eukaryota</taxon>
        <taxon>Metazoa</taxon>
        <taxon>Chordata</taxon>
        <taxon>Craniata</taxon>
        <taxon>Vertebrata</taxon>
        <taxon>Euteleostomi</taxon>
        <taxon>Actinopterygii</taxon>
        <taxon>Polypteriformes</taxon>
        <taxon>Polypteridae</taxon>
        <taxon>Polypterus</taxon>
    </lineage>
</organism>
<name>A0A8X7X0Y4_POLSE</name>
<sequence length="131" mass="14767">MAVSWSIEEAQTFISLVAEERIQRELDGATRNENVFQDGRLSRIYDDVTAELQFERLTRELEVERQIVASQLERCRLGAESPSIASISDTSVRMSTKFVLILMLIKSGISQGGTVMSDDIPNVTRLVEMNK</sequence>
<evidence type="ECO:0000313" key="1">
    <source>
        <dbReference type="EMBL" id="KAG2459175.1"/>
    </source>
</evidence>
<dbReference type="AlphaFoldDB" id="A0A8X7X0Y4"/>
<gene>
    <name evidence="1" type="primary">Pkp4_0</name>
    <name evidence="1" type="ORF">GTO96_0019842</name>
</gene>
<accession>A0A8X7X0Y4</accession>
<protein>
    <submittedName>
        <fullName evidence="1">PKP4 protein</fullName>
    </submittedName>
</protein>
<evidence type="ECO:0000313" key="2">
    <source>
        <dbReference type="Proteomes" id="UP000886611"/>
    </source>
</evidence>